<organism evidence="2 3">
    <name type="scientific">Rubroshorea leprosula</name>
    <dbReference type="NCBI Taxonomy" id="152421"/>
    <lineage>
        <taxon>Eukaryota</taxon>
        <taxon>Viridiplantae</taxon>
        <taxon>Streptophyta</taxon>
        <taxon>Embryophyta</taxon>
        <taxon>Tracheophyta</taxon>
        <taxon>Spermatophyta</taxon>
        <taxon>Magnoliopsida</taxon>
        <taxon>eudicotyledons</taxon>
        <taxon>Gunneridae</taxon>
        <taxon>Pentapetalae</taxon>
        <taxon>rosids</taxon>
        <taxon>malvids</taxon>
        <taxon>Malvales</taxon>
        <taxon>Dipterocarpaceae</taxon>
        <taxon>Rubroshorea</taxon>
    </lineage>
</organism>
<sequence>MGKKMSKMYSSNHNILLVGEGDFSFSSSLATRFGSASNIVATSLDSREELVRKYSKAEENLNVLENLGCKILHGIDVHTMSKRACLKRKRFDRIVFNFPHAGFFYREHDARQIRLQQDLLRGFLRNAKNILENDGEVHITQKTGYPYDEWGIGNIAEEVGLFLKSQVPFHKDKYPGREGPRKKLQHGKEKVKNVQWQSQYSAGGRGRFLLLFIFSHKIWFCIQHCCYFPRFKRGVGEEVFKS</sequence>
<dbReference type="InterPro" id="IPR019446">
    <property type="entry name" value="BMT5-like"/>
</dbReference>
<name>A0AAV5LKL7_9ROSI</name>
<dbReference type="EMBL" id="BPVZ01000122">
    <property type="protein sequence ID" value="GKV37419.1"/>
    <property type="molecule type" value="Genomic_DNA"/>
</dbReference>
<protein>
    <recommendedName>
        <fullName evidence="1">25S rRNA (uridine-N(3))-methyltransferase BMT5-like domain-containing protein</fullName>
    </recommendedName>
</protein>
<feature type="domain" description="25S rRNA (uridine-N(3))-methyltransferase BMT5-like" evidence="1">
    <location>
        <begin position="16"/>
        <end position="176"/>
    </location>
</feature>
<dbReference type="PANTHER" id="PTHR11538">
    <property type="entry name" value="PHENYLALANYL-TRNA SYNTHETASE"/>
    <property type="match status" value="1"/>
</dbReference>
<keyword evidence="3" id="KW-1185">Reference proteome</keyword>
<proteinExistence type="predicted"/>
<gene>
    <name evidence="2" type="ORF">SLEP1_g45450</name>
</gene>
<evidence type="ECO:0000259" key="1">
    <source>
        <dbReference type="Pfam" id="PF10354"/>
    </source>
</evidence>
<dbReference type="PANTHER" id="PTHR11538:SF89">
    <property type="entry name" value="PROTEIN, PUTATIVE (DUF2431)-RELATED"/>
    <property type="match status" value="1"/>
</dbReference>
<evidence type="ECO:0000313" key="3">
    <source>
        <dbReference type="Proteomes" id="UP001054252"/>
    </source>
</evidence>
<dbReference type="Proteomes" id="UP001054252">
    <property type="component" value="Unassembled WGS sequence"/>
</dbReference>
<dbReference type="GO" id="GO:0070475">
    <property type="term" value="P:rRNA base methylation"/>
    <property type="evidence" value="ECO:0007669"/>
    <property type="project" value="InterPro"/>
</dbReference>
<dbReference type="FunFam" id="3.40.50.150:FF:000440">
    <property type="entry name" value="Os09g0479300 protein"/>
    <property type="match status" value="1"/>
</dbReference>
<dbReference type="GO" id="GO:0070042">
    <property type="term" value="F:rRNA (uridine-N3-)-methyltransferase activity"/>
    <property type="evidence" value="ECO:0007669"/>
    <property type="project" value="InterPro"/>
</dbReference>
<dbReference type="GO" id="GO:0005737">
    <property type="term" value="C:cytoplasm"/>
    <property type="evidence" value="ECO:0007669"/>
    <property type="project" value="TreeGrafter"/>
</dbReference>
<dbReference type="InterPro" id="IPR029063">
    <property type="entry name" value="SAM-dependent_MTases_sf"/>
</dbReference>
<comment type="caution">
    <text evidence="2">The sequence shown here is derived from an EMBL/GenBank/DDBJ whole genome shotgun (WGS) entry which is preliminary data.</text>
</comment>
<dbReference type="AlphaFoldDB" id="A0AAV5LKL7"/>
<reference evidence="2 3" key="1">
    <citation type="journal article" date="2021" name="Commun. Biol.">
        <title>The genome of Shorea leprosula (Dipterocarpaceae) highlights the ecological relevance of drought in aseasonal tropical rainforests.</title>
        <authorList>
            <person name="Ng K.K.S."/>
            <person name="Kobayashi M.J."/>
            <person name="Fawcett J.A."/>
            <person name="Hatakeyama M."/>
            <person name="Paape T."/>
            <person name="Ng C.H."/>
            <person name="Ang C.C."/>
            <person name="Tnah L.H."/>
            <person name="Lee C.T."/>
            <person name="Nishiyama T."/>
            <person name="Sese J."/>
            <person name="O'Brien M.J."/>
            <person name="Copetti D."/>
            <person name="Mohd Noor M.I."/>
            <person name="Ong R.C."/>
            <person name="Putra M."/>
            <person name="Sireger I.Z."/>
            <person name="Indrioko S."/>
            <person name="Kosugi Y."/>
            <person name="Izuno A."/>
            <person name="Isagi Y."/>
            <person name="Lee S.L."/>
            <person name="Shimizu K.K."/>
        </authorList>
    </citation>
    <scope>NUCLEOTIDE SEQUENCE [LARGE SCALE GENOMIC DNA]</scope>
    <source>
        <strain evidence="2">214</strain>
    </source>
</reference>
<dbReference type="SUPFAM" id="SSF53335">
    <property type="entry name" value="S-adenosyl-L-methionine-dependent methyltransferases"/>
    <property type="match status" value="1"/>
</dbReference>
<evidence type="ECO:0000313" key="2">
    <source>
        <dbReference type="EMBL" id="GKV37419.1"/>
    </source>
</evidence>
<accession>A0AAV5LKL7</accession>
<dbReference type="Pfam" id="PF10354">
    <property type="entry name" value="BMT5-like"/>
    <property type="match status" value="1"/>
</dbReference>